<feature type="domain" description="Transposase IS200-like" evidence="1">
    <location>
        <begin position="10"/>
        <end position="127"/>
    </location>
</feature>
<organism evidence="2 3">
    <name type="scientific">Varibaculum cambriense</name>
    <dbReference type="NCBI Taxonomy" id="184870"/>
    <lineage>
        <taxon>Bacteria</taxon>
        <taxon>Bacillati</taxon>
        <taxon>Actinomycetota</taxon>
        <taxon>Actinomycetes</taxon>
        <taxon>Actinomycetales</taxon>
        <taxon>Actinomycetaceae</taxon>
        <taxon>Varibaculum</taxon>
    </lineage>
</organism>
<dbReference type="GO" id="GO:0004803">
    <property type="term" value="F:transposase activity"/>
    <property type="evidence" value="ECO:0007669"/>
    <property type="project" value="InterPro"/>
</dbReference>
<reference evidence="2 3" key="1">
    <citation type="submission" date="2016-01" db="EMBL/GenBank/DDBJ databases">
        <authorList>
            <person name="Mitreva M."/>
            <person name="Pepin K.H."/>
            <person name="Mihindukulasuriya K.A."/>
            <person name="Fulton R."/>
            <person name="Fronick C."/>
            <person name="O'Laughlin M."/>
            <person name="Miner T."/>
            <person name="Herter B."/>
            <person name="Rosa B.A."/>
            <person name="Cordes M."/>
            <person name="Tomlinson C."/>
            <person name="Wollam A."/>
            <person name="Palsikar V.B."/>
            <person name="Mardis E.R."/>
            <person name="Wilson R.K."/>
        </authorList>
    </citation>
    <scope>NUCLEOTIDE SEQUENCE [LARGE SCALE GENOMIC DNA]</scope>
    <source>
        <strain evidence="2 3">DNF00696</strain>
    </source>
</reference>
<dbReference type="PANTHER" id="PTHR33360">
    <property type="entry name" value="TRANSPOSASE FOR INSERTION SEQUENCE ELEMENT IS200"/>
    <property type="match status" value="1"/>
</dbReference>
<dbReference type="GO" id="GO:0006313">
    <property type="term" value="P:DNA transposition"/>
    <property type="evidence" value="ECO:0007669"/>
    <property type="project" value="InterPro"/>
</dbReference>
<dbReference type="Proteomes" id="UP000070572">
    <property type="component" value="Unassembled WGS sequence"/>
</dbReference>
<name>A0AB34X0Z2_9ACTO</name>
<dbReference type="InterPro" id="IPR002686">
    <property type="entry name" value="Transposase_17"/>
</dbReference>
<dbReference type="InterPro" id="IPR036515">
    <property type="entry name" value="Transposase_17_sf"/>
</dbReference>
<evidence type="ECO:0000259" key="1">
    <source>
        <dbReference type="SMART" id="SM01321"/>
    </source>
</evidence>
<protein>
    <submittedName>
        <fullName evidence="2">Transposase-like protein</fullName>
    </submittedName>
</protein>
<gene>
    <name evidence="2" type="ORF">HMPREF1862_00473</name>
</gene>
<dbReference type="SUPFAM" id="SSF143422">
    <property type="entry name" value="Transposase IS200-like"/>
    <property type="match status" value="1"/>
</dbReference>
<sequence length="132" mass="15170">MKIRSNRNVVFSCTYHVVFCPKYRLNILRDGVDERFKEIAGQVSIESGFEIIEMEVMPDHAHLLLSVDPQMGVHKVVKQIKGRTSRVLRKEFPRLKNLSRTLWASSYFVATTGGATLETVKRYIESQKRGQA</sequence>
<dbReference type="Gene3D" id="3.30.70.1290">
    <property type="entry name" value="Transposase IS200-like"/>
    <property type="match status" value="1"/>
</dbReference>
<dbReference type="SMART" id="SM01321">
    <property type="entry name" value="Y1_Tnp"/>
    <property type="match status" value="1"/>
</dbReference>
<accession>A0AB34X0Z2</accession>
<comment type="caution">
    <text evidence="2">The sequence shown here is derived from an EMBL/GenBank/DDBJ whole genome shotgun (WGS) entry which is preliminary data.</text>
</comment>
<dbReference type="GO" id="GO:0003677">
    <property type="term" value="F:DNA binding"/>
    <property type="evidence" value="ECO:0007669"/>
    <property type="project" value="InterPro"/>
</dbReference>
<dbReference type="EMBL" id="LSDN01000007">
    <property type="protein sequence ID" value="KXB81577.1"/>
    <property type="molecule type" value="Genomic_DNA"/>
</dbReference>
<dbReference type="NCBIfam" id="NF033573">
    <property type="entry name" value="transpos_IS200"/>
    <property type="match status" value="1"/>
</dbReference>
<dbReference type="PANTHER" id="PTHR33360:SF2">
    <property type="entry name" value="TRANSPOSASE FOR INSERTION SEQUENCE ELEMENT IS200"/>
    <property type="match status" value="1"/>
</dbReference>
<proteinExistence type="predicted"/>
<dbReference type="Pfam" id="PF01797">
    <property type="entry name" value="Y1_Tnp"/>
    <property type="match status" value="1"/>
</dbReference>
<dbReference type="AlphaFoldDB" id="A0AB34X0Z2"/>
<evidence type="ECO:0000313" key="2">
    <source>
        <dbReference type="EMBL" id="KXB81577.1"/>
    </source>
</evidence>
<dbReference type="RefSeq" id="WP_060920158.1">
    <property type="nucleotide sequence ID" value="NZ_KQ960679.1"/>
</dbReference>
<evidence type="ECO:0000313" key="3">
    <source>
        <dbReference type="Proteomes" id="UP000070572"/>
    </source>
</evidence>